<reference evidence="3 4" key="1">
    <citation type="submission" date="2019-03" db="EMBL/GenBank/DDBJ databases">
        <title>Genomic Encyclopedia of Type Strains, Phase IV (KMG-IV): sequencing the most valuable type-strain genomes for metagenomic binning, comparative biology and taxonomic classification.</title>
        <authorList>
            <person name="Goeker M."/>
        </authorList>
    </citation>
    <scope>NUCLEOTIDE SEQUENCE [LARGE SCALE GENOMIC DNA]</scope>
    <source>
        <strain evidence="3 4">DSM 19377</strain>
    </source>
</reference>
<keyword evidence="4" id="KW-1185">Reference proteome</keyword>
<dbReference type="InterPro" id="IPR013610">
    <property type="entry name" value="ArdC_N"/>
</dbReference>
<dbReference type="AlphaFoldDB" id="A0A4R2NRC6"/>
<protein>
    <submittedName>
        <fullName evidence="3">Antirestriction protein ArdC</fullName>
    </submittedName>
</protein>
<dbReference type="EMBL" id="SLXK01000025">
    <property type="protein sequence ID" value="TCP24463.1"/>
    <property type="molecule type" value="Genomic_DNA"/>
</dbReference>
<dbReference type="Proteomes" id="UP000295416">
    <property type="component" value="Unassembled WGS sequence"/>
</dbReference>
<dbReference type="OrthoDB" id="9792687at2"/>
<organism evidence="3 4">
    <name type="scientific">Scopulibacillus darangshiensis</name>
    <dbReference type="NCBI Taxonomy" id="442528"/>
    <lineage>
        <taxon>Bacteria</taxon>
        <taxon>Bacillati</taxon>
        <taxon>Bacillota</taxon>
        <taxon>Bacilli</taxon>
        <taxon>Bacillales</taxon>
        <taxon>Sporolactobacillaceae</taxon>
        <taxon>Scopulibacillus</taxon>
    </lineage>
</organism>
<dbReference type="RefSeq" id="WP_132747022.1">
    <property type="nucleotide sequence ID" value="NZ_SLXK01000025.1"/>
</dbReference>
<feature type="domain" description="Polyvalent protein metallopeptidase" evidence="2">
    <location>
        <begin position="149"/>
        <end position="260"/>
    </location>
</feature>
<dbReference type="Pfam" id="PF18818">
    <property type="entry name" value="MPTase-PolyVal"/>
    <property type="match status" value="1"/>
</dbReference>
<dbReference type="Pfam" id="PF08401">
    <property type="entry name" value="ArdcN"/>
    <property type="match status" value="1"/>
</dbReference>
<name>A0A4R2NRC6_9BACL</name>
<proteinExistence type="predicted"/>
<gene>
    <name evidence="3" type="ORF">EV207_12523</name>
</gene>
<sequence length="273" mass="31230">MSKKVYEMITNQIIKKLEKGTVPWKKPFKNGVAVNWKTQKPYRGINTMLLDGGEYATFKQINDAGGRIKYKEKGHIVVFWKMLEVEDKDTGKEEKIPMMRCYKVFDINTQVEGLESKRRTESYDHDPIEEAEKIKGEYVNAPSFSFVSGAAYYKPFEDRVNVPPLKDFEDANKYYSTLFHELIHSTGHKERLNREGVTGTIRFGSENYSKEELIAELGASMLCGVTGIENTTIDNSASYIQSWLRALKDDKTLIVKASQQAQKASDYIKGVTY</sequence>
<evidence type="ECO:0000313" key="3">
    <source>
        <dbReference type="EMBL" id="TCP24463.1"/>
    </source>
</evidence>
<comment type="caution">
    <text evidence="3">The sequence shown here is derived from an EMBL/GenBank/DDBJ whole genome shotgun (WGS) entry which is preliminary data.</text>
</comment>
<evidence type="ECO:0000259" key="1">
    <source>
        <dbReference type="Pfam" id="PF08401"/>
    </source>
</evidence>
<evidence type="ECO:0000259" key="2">
    <source>
        <dbReference type="Pfam" id="PF18818"/>
    </source>
</evidence>
<dbReference type="GO" id="GO:0003697">
    <property type="term" value="F:single-stranded DNA binding"/>
    <property type="evidence" value="ECO:0007669"/>
    <property type="project" value="InterPro"/>
</dbReference>
<dbReference type="PIRSF" id="PIRSF037112">
    <property type="entry name" value="Antirestriction_ArdC"/>
    <property type="match status" value="1"/>
</dbReference>
<feature type="domain" description="N-terminal" evidence="1">
    <location>
        <begin position="3"/>
        <end position="105"/>
    </location>
</feature>
<evidence type="ECO:0000313" key="4">
    <source>
        <dbReference type="Proteomes" id="UP000295416"/>
    </source>
</evidence>
<dbReference type="InterPro" id="IPR017113">
    <property type="entry name" value="Antirestriction_ArdC"/>
</dbReference>
<dbReference type="InterPro" id="IPR041459">
    <property type="entry name" value="MPTase-PolyVal"/>
</dbReference>
<accession>A0A4R2NRC6</accession>